<dbReference type="InterPro" id="IPR046618">
    <property type="entry name" value="DUF6731"/>
</dbReference>
<dbReference type="Proteomes" id="UP000253676">
    <property type="component" value="Unassembled WGS sequence"/>
</dbReference>
<keyword evidence="2" id="KW-1185">Reference proteome</keyword>
<name>A0A366B2S3_9FLAO</name>
<accession>A0A366B2S3</accession>
<evidence type="ECO:0000313" key="2">
    <source>
        <dbReference type="Proteomes" id="UP000253676"/>
    </source>
</evidence>
<dbReference type="RefSeq" id="WP_113633788.1">
    <property type="nucleotide sequence ID" value="NZ_QNUX01000002.1"/>
</dbReference>
<gene>
    <name evidence="1" type="ORF">DR980_03020</name>
</gene>
<reference evidence="1 2" key="1">
    <citation type="submission" date="2018-07" db="EMBL/GenBank/DDBJ databases">
        <title>Complete genome sequence of Flavobacterium psychrolimnae LMG 22018.</title>
        <authorList>
            <person name="Kim D.-U."/>
        </authorList>
    </citation>
    <scope>NUCLEOTIDE SEQUENCE [LARGE SCALE GENOMIC DNA]</scope>
    <source>
        <strain evidence="1 2">LMG 22018</strain>
    </source>
</reference>
<comment type="caution">
    <text evidence="1">The sequence shown here is derived from an EMBL/GenBank/DDBJ whole genome shotgun (WGS) entry which is preliminary data.</text>
</comment>
<organism evidence="1 2">
    <name type="scientific">Flavobacterium psychrolimnae</name>
    <dbReference type="NCBI Taxonomy" id="249351"/>
    <lineage>
        <taxon>Bacteria</taxon>
        <taxon>Pseudomonadati</taxon>
        <taxon>Bacteroidota</taxon>
        <taxon>Flavobacteriia</taxon>
        <taxon>Flavobacteriales</taxon>
        <taxon>Flavobacteriaceae</taxon>
        <taxon>Flavobacterium</taxon>
    </lineage>
</organism>
<protein>
    <submittedName>
        <fullName evidence="1">Uncharacterized protein</fullName>
    </submittedName>
</protein>
<dbReference type="EMBL" id="QNUX01000002">
    <property type="protein sequence ID" value="RBN51409.1"/>
    <property type="molecule type" value="Genomic_DNA"/>
</dbReference>
<sequence length="308" mass="35715">MALKRKKIEFFKVNIMTMENLPSEISFAEILTIPELQNISLPIKGKEVEFKIMRNTDDYIICLLETNRDSSVPPKKHKGNRTFSRIGLNIEEGLAYGNVFLYDKNRNIIMYESNKSGCYLDHFVDFIYSALQAGQSELFRTFRVKFEVILTHDEYNRILNFGFHKSIEVEIARPDRIVEDFEHQNNALFSAIESGRQLNSSKVFAKFEVEGRPNKGEGLAAMSIRDILNDAGRLMQGRNSENVKKVVVSGYEAGARKLKKIDLVADRYIKFIQLEEPREQANLLETQRTQRILELHNNCEVDFDRMFL</sequence>
<evidence type="ECO:0000313" key="1">
    <source>
        <dbReference type="EMBL" id="RBN51409.1"/>
    </source>
</evidence>
<dbReference type="AlphaFoldDB" id="A0A366B2S3"/>
<proteinExistence type="predicted"/>
<dbReference type="Pfam" id="PF20505">
    <property type="entry name" value="DUF6731"/>
    <property type="match status" value="1"/>
</dbReference>